<dbReference type="PANTHER" id="PTHR45586">
    <property type="entry name" value="TPR REPEAT-CONTAINING PROTEIN PA4667"/>
    <property type="match status" value="1"/>
</dbReference>
<dbReference type="AlphaFoldDB" id="A0A1I5DER8"/>
<name>A0A1I5DER8_9NEIS</name>
<keyword evidence="5" id="KW-1185">Reference proteome</keyword>
<dbReference type="Gene3D" id="1.25.40.10">
    <property type="entry name" value="Tetratricopeptide repeat domain"/>
    <property type="match status" value="3"/>
</dbReference>
<accession>A0A1I5DER8</accession>
<evidence type="ECO:0000256" key="2">
    <source>
        <dbReference type="ARBA" id="ARBA00022803"/>
    </source>
</evidence>
<evidence type="ECO:0000313" key="4">
    <source>
        <dbReference type="EMBL" id="SFN97682.1"/>
    </source>
</evidence>
<sequence>MRSRLFLLIPLSLLFSACASLQQAPDESAEMAVVEQQEVVREEGWRPEELPKTELSADLLIRFLVGDVALQRGQPALAARTWLDLARRTKDPRIARRALEMAVATGQVAQAQELSKIWSDAAPSSGVARQLALSLAIRANKLDEAEALIDPFLKNPPPDLAGFYMQLHLLWDRGADPKAVIRLTEKLTAGKDSMPEARFARAVAHAMQAREATALAELEAALDSRAWWEPAVLYRAQLLTQGKKPDQAIIFLQQAVEKKPGLLSFRLALARTLADAKRETEARAVYEEILAITPDNLESLVSAGLLALQNHEIDAAYRFLSAAVKQEPRNANLLRLYLGQIEEERYRFREAQGWYGQVTGEEMPKAEMRLPRVLARLGEREAALKALEKLPQASEEEKIAKIQMEAQVWRDLKLPAKGREILTLALKQHPDSVDLLYDRALLADLEGDIAAAETDLRRALGIQPDSVQVLNALGYVLVSRTDRLADAEPLLLKAIAAEPDNPVIIDSVGWLRFRQGKLEEALDWLARAYAKVRDPEVAAHYAEVLWTSGNKNKAREVFATGQKLDPEHPAIVDVSRRLGL</sequence>
<feature type="signal peptide" evidence="3">
    <location>
        <begin position="1"/>
        <end position="19"/>
    </location>
</feature>
<dbReference type="Proteomes" id="UP000242869">
    <property type="component" value="Unassembled WGS sequence"/>
</dbReference>
<dbReference type="InterPro" id="IPR051012">
    <property type="entry name" value="CellSynth/LPSAsmb/PSIAsmb"/>
</dbReference>
<dbReference type="SMART" id="SM00028">
    <property type="entry name" value="TPR"/>
    <property type="match status" value="7"/>
</dbReference>
<dbReference type="PROSITE" id="PS51257">
    <property type="entry name" value="PROKAR_LIPOPROTEIN"/>
    <property type="match status" value="1"/>
</dbReference>
<dbReference type="Pfam" id="PF14559">
    <property type="entry name" value="TPR_19"/>
    <property type="match status" value="1"/>
</dbReference>
<keyword evidence="3" id="KW-0732">Signal</keyword>
<dbReference type="SUPFAM" id="SSF48452">
    <property type="entry name" value="TPR-like"/>
    <property type="match status" value="2"/>
</dbReference>
<dbReference type="STRING" id="83765.SAMN05660284_02647"/>
<reference evidence="5" key="1">
    <citation type="submission" date="2016-10" db="EMBL/GenBank/DDBJ databases">
        <authorList>
            <person name="Varghese N."/>
            <person name="Submissions S."/>
        </authorList>
    </citation>
    <scope>NUCLEOTIDE SEQUENCE [LARGE SCALE GENOMIC DNA]</scope>
    <source>
        <strain evidence="5">DSM 6150</strain>
    </source>
</reference>
<evidence type="ECO:0000313" key="5">
    <source>
        <dbReference type="Proteomes" id="UP000242869"/>
    </source>
</evidence>
<evidence type="ECO:0000256" key="1">
    <source>
        <dbReference type="ARBA" id="ARBA00022737"/>
    </source>
</evidence>
<feature type="chain" id="PRO_5017357226" evidence="3">
    <location>
        <begin position="20"/>
        <end position="580"/>
    </location>
</feature>
<dbReference type="Pfam" id="PF13429">
    <property type="entry name" value="TPR_15"/>
    <property type="match status" value="1"/>
</dbReference>
<dbReference type="InterPro" id="IPR019734">
    <property type="entry name" value="TPR_rpt"/>
</dbReference>
<dbReference type="InterPro" id="IPR011990">
    <property type="entry name" value="TPR-like_helical_dom_sf"/>
</dbReference>
<protein>
    <submittedName>
        <fullName evidence="4">Flp pilus assembly protein TadD, contains TPR repeats</fullName>
    </submittedName>
</protein>
<dbReference type="EMBL" id="FOVE01000024">
    <property type="protein sequence ID" value="SFN97682.1"/>
    <property type="molecule type" value="Genomic_DNA"/>
</dbReference>
<dbReference type="OrthoDB" id="9766710at2"/>
<dbReference type="PANTHER" id="PTHR45586:SF16">
    <property type="entry name" value="DOMAIN PROTEIN, PUTATIVE-RELATED"/>
    <property type="match status" value="1"/>
</dbReference>
<organism evidence="4 5">
    <name type="scientific">Formivibrio citricus</name>
    <dbReference type="NCBI Taxonomy" id="83765"/>
    <lineage>
        <taxon>Bacteria</taxon>
        <taxon>Pseudomonadati</taxon>
        <taxon>Pseudomonadota</taxon>
        <taxon>Betaproteobacteria</taxon>
        <taxon>Neisseriales</taxon>
        <taxon>Chitinibacteraceae</taxon>
        <taxon>Formivibrio</taxon>
    </lineage>
</organism>
<proteinExistence type="predicted"/>
<dbReference type="RefSeq" id="WP_091197700.1">
    <property type="nucleotide sequence ID" value="NZ_FOVE01000024.1"/>
</dbReference>
<evidence type="ECO:0000256" key="3">
    <source>
        <dbReference type="SAM" id="SignalP"/>
    </source>
</evidence>
<keyword evidence="1" id="KW-0677">Repeat</keyword>
<keyword evidence="2" id="KW-0802">TPR repeat</keyword>
<gene>
    <name evidence="4" type="ORF">SAMN05660284_02647</name>
</gene>